<feature type="compositionally biased region" description="Low complexity" evidence="1">
    <location>
        <begin position="62"/>
        <end position="75"/>
    </location>
</feature>
<protein>
    <submittedName>
        <fullName evidence="2">Uncharacterized protein</fullName>
    </submittedName>
</protein>
<dbReference type="PhylomeDB" id="S7Z6X7"/>
<name>S7Z6X7_PENO1</name>
<gene>
    <name evidence="2" type="ORF">PDE_00815</name>
</gene>
<feature type="compositionally biased region" description="Basic and acidic residues" evidence="1">
    <location>
        <begin position="749"/>
        <end position="764"/>
    </location>
</feature>
<evidence type="ECO:0000313" key="2">
    <source>
        <dbReference type="EMBL" id="EPS25879.1"/>
    </source>
</evidence>
<feature type="compositionally biased region" description="Basic and acidic residues" evidence="1">
    <location>
        <begin position="278"/>
        <end position="291"/>
    </location>
</feature>
<proteinExistence type="predicted"/>
<dbReference type="OrthoDB" id="10250441at2759"/>
<accession>S7Z6X7</accession>
<feature type="compositionally biased region" description="Polar residues" evidence="1">
    <location>
        <begin position="46"/>
        <end position="61"/>
    </location>
</feature>
<feature type="region of interest" description="Disordered" evidence="1">
    <location>
        <begin position="416"/>
        <end position="448"/>
    </location>
</feature>
<dbReference type="InterPro" id="IPR029058">
    <property type="entry name" value="AB_hydrolase_fold"/>
</dbReference>
<feature type="compositionally biased region" description="Basic and acidic residues" evidence="1">
    <location>
        <begin position="299"/>
        <end position="324"/>
    </location>
</feature>
<feature type="compositionally biased region" description="Gly residues" evidence="1">
    <location>
        <begin position="795"/>
        <end position="804"/>
    </location>
</feature>
<dbReference type="SUPFAM" id="SSF53474">
    <property type="entry name" value="alpha/beta-Hydrolases"/>
    <property type="match status" value="1"/>
</dbReference>
<dbReference type="GO" id="GO:0072330">
    <property type="term" value="P:monocarboxylic acid biosynthetic process"/>
    <property type="evidence" value="ECO:0007669"/>
    <property type="project" value="UniProtKB-ARBA"/>
</dbReference>
<feature type="compositionally biased region" description="Low complexity" evidence="1">
    <location>
        <begin position="341"/>
        <end position="356"/>
    </location>
</feature>
<dbReference type="Gene3D" id="3.40.50.1820">
    <property type="entry name" value="alpha/beta hydrolase"/>
    <property type="match status" value="1"/>
</dbReference>
<dbReference type="EMBL" id="KB644408">
    <property type="protein sequence ID" value="EPS25879.1"/>
    <property type="molecule type" value="Genomic_DNA"/>
</dbReference>
<organism evidence="2 3">
    <name type="scientific">Penicillium oxalicum (strain 114-2 / CGMCC 5302)</name>
    <name type="common">Penicillium decumbens</name>
    <dbReference type="NCBI Taxonomy" id="933388"/>
    <lineage>
        <taxon>Eukaryota</taxon>
        <taxon>Fungi</taxon>
        <taxon>Dikarya</taxon>
        <taxon>Ascomycota</taxon>
        <taxon>Pezizomycotina</taxon>
        <taxon>Eurotiomycetes</taxon>
        <taxon>Eurotiomycetidae</taxon>
        <taxon>Eurotiales</taxon>
        <taxon>Aspergillaceae</taxon>
        <taxon>Penicillium</taxon>
    </lineage>
</organism>
<feature type="region of interest" description="Disordered" evidence="1">
    <location>
        <begin position="1"/>
        <end position="118"/>
    </location>
</feature>
<evidence type="ECO:0000256" key="1">
    <source>
        <dbReference type="SAM" id="MobiDB-lite"/>
    </source>
</evidence>
<dbReference type="GO" id="GO:0017000">
    <property type="term" value="P:antibiotic biosynthetic process"/>
    <property type="evidence" value="ECO:0007669"/>
    <property type="project" value="UniProtKB-ARBA"/>
</dbReference>
<feature type="region of interest" description="Disordered" evidence="1">
    <location>
        <begin position="141"/>
        <end position="356"/>
    </location>
</feature>
<feature type="compositionally biased region" description="Low complexity" evidence="1">
    <location>
        <begin position="170"/>
        <end position="180"/>
    </location>
</feature>
<dbReference type="Proteomes" id="UP000019376">
    <property type="component" value="Unassembled WGS sequence"/>
</dbReference>
<keyword evidence="3" id="KW-1185">Reference proteome</keyword>
<feature type="compositionally biased region" description="Polar residues" evidence="1">
    <location>
        <begin position="731"/>
        <end position="747"/>
    </location>
</feature>
<dbReference type="PANTHER" id="PTHR11440">
    <property type="entry name" value="LECITHIN-CHOLESTEROL ACYLTRANSFERASE-RELATED"/>
    <property type="match status" value="1"/>
</dbReference>
<dbReference type="HOGENOM" id="CLU_007657_0_0_1"/>
<feature type="compositionally biased region" description="Polar residues" evidence="1">
    <location>
        <begin position="812"/>
        <end position="822"/>
    </location>
</feature>
<sequence>MASTLHADNSGLLAPAQTRADPHANPGADNVGRVSQPLQQQPPPHVNSQEIWSSGSSFQLDPSNSPSNYTSFSSSDSDEPQTRPIGVEDEDDVQDVIGVSIGREQSRMKARATPAEEKNRILEDKGGYFATFDENVGENSLYASELTAEPESVEPEAAHENRERLGIKHAPSPAAAAAPSGQLVPRRRPRSPQTRQQSTLSFFPARETKDGSASGSRSSFTRSLLKTTLPRRPRAWSGELKKFLPDLASLARRPTLPFRSSNAHRRARSQTVTPGTRKQADSRAASLDRQRRLSTPISHDPDRETKEDDPGDDSHPISELRKLDGTSAAKHSFTRRPSAALSGRPPSLRRSSSDHSLYLRASSTASSLEQRPLYENVHSQVNSRFKAIKDSLQDSSSRLLSRPSIHLQDIRNDWSSRPFPSIMGSERGTDSVHASATPPPPPRYNTQSTHPILEEAMTEMTGDVVILGGYRGSILRSAKPPHRQLWVPMKVGLNLRKVDLEVGLTREDEERMEEKIIPSGVLSHIGPIDICRRLMKRLQKCDNAVRGDLRVWDYGYDWRLSPDLLSKRLISFLESLPCNRPGPDGQPPSPRRGAIVIAHSLGGLITRHAVNQRPDLFAGVVYAGTPQHCVNILGPLRNGDDVLLSSRVLTAQVNFTFRTSFALLPEDGHCFIDKQTEEEYRVDFFDANSWDEYRLSPCISPALPVPPVNPRFKDFAMISKRFSIGPRDENNNQNASISGNSDVNSLVTEDDRHHSGHPRRDTSHRTQQGHFNSVHSPSQAAATAAEKVNQSLPTGSGGVDGLVGPGAAPRSSGATNQMSSPSTIPYADAMEYLQRTLAEIKRFKSELEFNPAHQAENRYPPTAVLFGKSVPTLFGARVASREAIKQQDAYDDLAFAAGDGVCLASAAMLPSGYRVIKNGLVKSERGHVGLLGDLEGVGQCLRALIRGRKEGVGLGKELR</sequence>
<feature type="compositionally biased region" description="Polar residues" evidence="1">
    <location>
        <begin position="765"/>
        <end position="781"/>
    </location>
</feature>
<feature type="compositionally biased region" description="Basic and acidic residues" evidence="1">
    <location>
        <begin position="156"/>
        <end position="166"/>
    </location>
</feature>
<reference evidence="2 3" key="1">
    <citation type="journal article" date="2013" name="PLoS ONE">
        <title>Genomic and secretomic analyses reveal unique features of the lignocellulolytic enzyme system of Penicillium decumbens.</title>
        <authorList>
            <person name="Liu G."/>
            <person name="Zhang L."/>
            <person name="Wei X."/>
            <person name="Zou G."/>
            <person name="Qin Y."/>
            <person name="Ma L."/>
            <person name="Li J."/>
            <person name="Zheng H."/>
            <person name="Wang S."/>
            <person name="Wang C."/>
            <person name="Xun L."/>
            <person name="Zhao G.-P."/>
            <person name="Zhou Z."/>
            <person name="Qu Y."/>
        </authorList>
    </citation>
    <scope>NUCLEOTIDE SEQUENCE [LARGE SCALE GENOMIC DNA]</scope>
    <source>
        <strain evidence="3">114-2 / CGMCC 5302</strain>
    </source>
</reference>
<feature type="region of interest" description="Disordered" evidence="1">
    <location>
        <begin position="724"/>
        <end position="822"/>
    </location>
</feature>
<dbReference type="AlphaFoldDB" id="S7Z6X7"/>
<dbReference type="eggNOG" id="ENOG502QVNJ">
    <property type="taxonomic scope" value="Eukaryota"/>
</dbReference>
<feature type="compositionally biased region" description="Low complexity" evidence="1">
    <location>
        <begin position="211"/>
        <end position="223"/>
    </location>
</feature>
<evidence type="ECO:0000313" key="3">
    <source>
        <dbReference type="Proteomes" id="UP000019376"/>
    </source>
</evidence>